<dbReference type="PANTHER" id="PTHR21228">
    <property type="entry name" value="FAST LEU-RICH DOMAIN-CONTAINING"/>
    <property type="match status" value="1"/>
</dbReference>
<reference evidence="2" key="1">
    <citation type="submission" date="2017-08" db="EMBL/GenBank/DDBJ databases">
        <authorList>
            <person name="Polle J.E."/>
            <person name="Barry K."/>
            <person name="Cushman J."/>
            <person name="Schmutz J."/>
            <person name="Tran D."/>
            <person name="Hathwaick L.T."/>
            <person name="Yim W.C."/>
            <person name="Jenkins J."/>
            <person name="Mckie-Krisberg Z.M."/>
            <person name="Prochnik S."/>
            <person name="Lindquist E."/>
            <person name="Dockter R.B."/>
            <person name="Adam C."/>
            <person name="Molina H."/>
            <person name="Bunkerborg J."/>
            <person name="Jin E."/>
            <person name="Buchheim M."/>
            <person name="Magnuson J."/>
        </authorList>
    </citation>
    <scope>NUCLEOTIDE SEQUENCE</scope>
    <source>
        <strain evidence="2">CCAP 19/18</strain>
    </source>
</reference>
<evidence type="ECO:0000259" key="1">
    <source>
        <dbReference type="Pfam" id="PF26172"/>
    </source>
</evidence>
<sequence length="534" mass="57077">MGGVGGGLMANAYPQAWSNSFNACAKLEQRGVRAGGGLGGGMSIITAVGASAMAGALQKPLHSQPDSQALANTLWGLSYFDWHDENIIRVLAHAMVQRINSSTSQGLSNVLWALAKFEWYDESTVSKLAAGMVEHIDSSEPQGLSNTLWALAKLGWYDEGVVSKLAAGVVEHIDSSEPQEFSNVLWALAKFGWYDKGVVSKLAAGMVERLASSEPQGLSNTLWALAKFGWYDESVVSKLAAAMVERIDSSKPQDFSNVLWALSTLRWYDSGVYDTLLVTLLDKRDQAAPQDFSNAIYSCALASHGGIVVDGLAKVISRQDVSKPRGWMEQALANSLYAWSVLGSIGIASDSLSAMAQHLMLEVNGRGPAAFQSLQLTQLYLAHLVAEQVGLQGGRLSPGKGGMLQAAAERHLQGQAELQKRAKQSEGAAGVHQAAAALQEAGYEVELGGSIGQDKFHAELLVRHESCPRGITVDILSSADVFHWPPGQLSGKARQIHAQIKQRCDGLVVLSEADAKQPGLVVQQVEKTMRGAAM</sequence>
<dbReference type="EMBL" id="MU070462">
    <property type="protein sequence ID" value="KAF5827611.1"/>
    <property type="molecule type" value="Genomic_DNA"/>
</dbReference>
<dbReference type="InterPro" id="IPR011989">
    <property type="entry name" value="ARM-like"/>
</dbReference>
<gene>
    <name evidence="2" type="ORF">DUNSADRAFT_349</name>
</gene>
<dbReference type="PANTHER" id="PTHR21228:SF40">
    <property type="entry name" value="LD45607P"/>
    <property type="match status" value="1"/>
</dbReference>
<dbReference type="InterPro" id="IPR058977">
    <property type="entry name" value="RESC8_HEAT"/>
</dbReference>
<comment type="caution">
    <text evidence="2">The sequence shown here is derived from an EMBL/GenBank/DDBJ whole genome shotgun (WGS) entry which is preliminary data.</text>
</comment>
<evidence type="ECO:0000313" key="3">
    <source>
        <dbReference type="Proteomes" id="UP000815325"/>
    </source>
</evidence>
<organism evidence="2 3">
    <name type="scientific">Dunaliella salina</name>
    <name type="common">Green alga</name>
    <name type="synonym">Protococcus salinus</name>
    <dbReference type="NCBI Taxonomy" id="3046"/>
    <lineage>
        <taxon>Eukaryota</taxon>
        <taxon>Viridiplantae</taxon>
        <taxon>Chlorophyta</taxon>
        <taxon>core chlorophytes</taxon>
        <taxon>Chlorophyceae</taxon>
        <taxon>CS clade</taxon>
        <taxon>Chlamydomonadales</taxon>
        <taxon>Dunaliellaceae</taxon>
        <taxon>Dunaliella</taxon>
    </lineage>
</organism>
<protein>
    <recommendedName>
        <fullName evidence="1">RNA-editing substrate-binding complex 8 protein HEAT repeats domain-containing protein</fullName>
    </recommendedName>
</protein>
<accession>A0ABQ7FZ25</accession>
<dbReference type="SUPFAM" id="SSF48371">
    <property type="entry name" value="ARM repeat"/>
    <property type="match status" value="1"/>
</dbReference>
<dbReference type="Gene3D" id="1.25.10.10">
    <property type="entry name" value="Leucine-rich Repeat Variant"/>
    <property type="match status" value="1"/>
</dbReference>
<proteinExistence type="predicted"/>
<name>A0ABQ7FZ25_DUNSA</name>
<dbReference type="Proteomes" id="UP000815325">
    <property type="component" value="Unassembled WGS sequence"/>
</dbReference>
<dbReference type="InterPro" id="IPR016024">
    <property type="entry name" value="ARM-type_fold"/>
</dbReference>
<feature type="domain" description="RNA-editing substrate-binding complex 8 protein HEAT repeats" evidence="1">
    <location>
        <begin position="70"/>
        <end position="305"/>
    </location>
</feature>
<keyword evidence="3" id="KW-1185">Reference proteome</keyword>
<dbReference type="InterPro" id="IPR050870">
    <property type="entry name" value="FAST_kinase"/>
</dbReference>
<evidence type="ECO:0000313" key="2">
    <source>
        <dbReference type="EMBL" id="KAF5827611.1"/>
    </source>
</evidence>
<dbReference type="Pfam" id="PF26172">
    <property type="entry name" value="RESC8"/>
    <property type="match status" value="1"/>
</dbReference>